<gene>
    <name evidence="2" type="primary">Piso0_005836</name>
    <name evidence="2" type="ORF">GNLVRS01_PISO0M23376g</name>
</gene>
<keyword evidence="1" id="KW-0732">Signal</keyword>
<reference evidence="2 3" key="1">
    <citation type="journal article" date="2012" name="G3 (Bethesda)">
        <title>Pichia sorbitophila, an interspecies yeast hybrid reveals early steps of genome resolution following polyploidization.</title>
        <authorList>
            <person name="Leh Louis V."/>
            <person name="Despons L."/>
            <person name="Friedrich A."/>
            <person name="Martin T."/>
            <person name="Durrens P."/>
            <person name="Casaregola S."/>
            <person name="Neuveglise C."/>
            <person name="Fairhead C."/>
            <person name="Marck C."/>
            <person name="Cruz J.A."/>
            <person name="Straub M.L."/>
            <person name="Kugler V."/>
            <person name="Sacerdot C."/>
            <person name="Uzunov Z."/>
            <person name="Thierry A."/>
            <person name="Weiss S."/>
            <person name="Bleykasten C."/>
            <person name="De Montigny J."/>
            <person name="Jacques N."/>
            <person name="Jung P."/>
            <person name="Lemaire M."/>
            <person name="Mallet S."/>
            <person name="Morel G."/>
            <person name="Richard G.F."/>
            <person name="Sarkar A."/>
            <person name="Savel G."/>
            <person name="Schacherer J."/>
            <person name="Seret M.L."/>
            <person name="Talla E."/>
            <person name="Samson G."/>
            <person name="Jubin C."/>
            <person name="Poulain J."/>
            <person name="Vacherie B."/>
            <person name="Barbe V."/>
            <person name="Pelletier E."/>
            <person name="Sherman D.J."/>
            <person name="Westhof E."/>
            <person name="Weissenbach J."/>
            <person name="Baret P.V."/>
            <person name="Wincker P."/>
            <person name="Gaillardin C."/>
            <person name="Dujon B."/>
            <person name="Souciet J.L."/>
        </authorList>
    </citation>
    <scope>NUCLEOTIDE SEQUENCE [LARGE SCALE GENOMIC DNA]</scope>
    <source>
        <strain evidence="3">ATCC MYA-4447 / BCRC 22081 / CBS 7064 / NBRC 10061 / NRRL Y-12695</strain>
    </source>
</reference>
<dbReference type="HOGENOM" id="CLU_2097707_0_0_1"/>
<sequence>MAFYVTLRVLCLLVCYLKNSWMLGGFTNAKGSQIRNSFKHDIFSSHKPQDHSCLKNKNSKSSTFHARLNLESRAESINEFFVAWNRARCAFVSTQVQNTKKLPNEKNKRLVTDQWN</sequence>
<dbReference type="Proteomes" id="UP000005222">
    <property type="component" value="Chromosome M"/>
</dbReference>
<feature type="chain" id="PRO_5003519007" evidence="1">
    <location>
        <begin position="23"/>
        <end position="116"/>
    </location>
</feature>
<feature type="signal peptide" evidence="1">
    <location>
        <begin position="1"/>
        <end position="22"/>
    </location>
</feature>
<keyword evidence="3" id="KW-1185">Reference proteome</keyword>
<organism evidence="2 3">
    <name type="scientific">Pichia sorbitophila (strain ATCC MYA-4447 / BCRC 22081 / CBS 7064 / NBRC 10061 / NRRL Y-12695)</name>
    <name type="common">Hybrid yeast</name>
    <dbReference type="NCBI Taxonomy" id="559304"/>
    <lineage>
        <taxon>Eukaryota</taxon>
        <taxon>Fungi</taxon>
        <taxon>Dikarya</taxon>
        <taxon>Ascomycota</taxon>
        <taxon>Saccharomycotina</taxon>
        <taxon>Pichiomycetes</taxon>
        <taxon>Debaryomycetaceae</taxon>
        <taxon>Millerozyma</taxon>
    </lineage>
</organism>
<evidence type="ECO:0000256" key="1">
    <source>
        <dbReference type="SAM" id="SignalP"/>
    </source>
</evidence>
<name>G8Y319_PICSO</name>
<proteinExistence type="predicted"/>
<accession>G8Y319</accession>
<evidence type="ECO:0000313" key="2">
    <source>
        <dbReference type="EMBL" id="CCE86180.1"/>
    </source>
</evidence>
<dbReference type="EMBL" id="FO082047">
    <property type="protein sequence ID" value="CCE86180.1"/>
    <property type="molecule type" value="Genomic_DNA"/>
</dbReference>
<dbReference type="AlphaFoldDB" id="G8Y319"/>
<evidence type="ECO:0000313" key="3">
    <source>
        <dbReference type="Proteomes" id="UP000005222"/>
    </source>
</evidence>
<protein>
    <submittedName>
        <fullName evidence="2">Piso0_005836 protein</fullName>
    </submittedName>
</protein>
<dbReference type="InParanoid" id="G8Y319"/>